<dbReference type="InterPro" id="IPR000086">
    <property type="entry name" value="NUDIX_hydrolase_dom"/>
</dbReference>
<dbReference type="Proteomes" id="UP001595823">
    <property type="component" value="Unassembled WGS sequence"/>
</dbReference>
<evidence type="ECO:0000313" key="4">
    <source>
        <dbReference type="Proteomes" id="UP001595823"/>
    </source>
</evidence>
<dbReference type="PROSITE" id="PS51462">
    <property type="entry name" value="NUDIX"/>
    <property type="match status" value="1"/>
</dbReference>
<name>A0ABV8U2D1_9ACTN</name>
<accession>A0ABV8U2D1</accession>
<reference evidence="4" key="1">
    <citation type="journal article" date="2019" name="Int. J. Syst. Evol. Microbiol.">
        <title>The Global Catalogue of Microorganisms (GCM) 10K type strain sequencing project: providing services to taxonomists for standard genome sequencing and annotation.</title>
        <authorList>
            <consortium name="The Broad Institute Genomics Platform"/>
            <consortium name="The Broad Institute Genome Sequencing Center for Infectious Disease"/>
            <person name="Wu L."/>
            <person name="Ma J."/>
        </authorList>
    </citation>
    <scope>NUCLEOTIDE SEQUENCE [LARGE SCALE GENOMIC DNA]</scope>
    <source>
        <strain evidence="4">IBRC-M 10908</strain>
    </source>
</reference>
<protein>
    <submittedName>
        <fullName evidence="3">NUDIX hydrolase</fullName>
    </submittedName>
</protein>
<feature type="domain" description="Nudix hydrolase" evidence="2">
    <location>
        <begin position="45"/>
        <end position="181"/>
    </location>
</feature>
<dbReference type="Pfam" id="PF00293">
    <property type="entry name" value="NUDIX"/>
    <property type="match status" value="1"/>
</dbReference>
<evidence type="ECO:0000259" key="2">
    <source>
        <dbReference type="PROSITE" id="PS51462"/>
    </source>
</evidence>
<dbReference type="PANTHER" id="PTHR43736">
    <property type="entry name" value="ADP-RIBOSE PYROPHOSPHATASE"/>
    <property type="match status" value="1"/>
</dbReference>
<keyword evidence="4" id="KW-1185">Reference proteome</keyword>
<dbReference type="EMBL" id="JBHSDK010000021">
    <property type="protein sequence ID" value="MFC4336575.1"/>
    <property type="molecule type" value="Genomic_DNA"/>
</dbReference>
<comment type="caution">
    <text evidence="3">The sequence shown here is derived from an EMBL/GenBank/DDBJ whole genome shotgun (WGS) entry which is preliminary data.</text>
</comment>
<dbReference type="Gene3D" id="3.90.79.10">
    <property type="entry name" value="Nucleoside Triphosphate Pyrophosphohydrolase"/>
    <property type="match status" value="1"/>
</dbReference>
<keyword evidence="3" id="KW-0378">Hydrolase</keyword>
<dbReference type="CDD" id="cd03674">
    <property type="entry name" value="NUDIX_Hydrolase"/>
    <property type="match status" value="1"/>
</dbReference>
<dbReference type="PANTHER" id="PTHR43736:SF1">
    <property type="entry name" value="DIHYDRONEOPTERIN TRIPHOSPHATE DIPHOSPHATASE"/>
    <property type="match status" value="1"/>
</dbReference>
<dbReference type="SUPFAM" id="SSF55811">
    <property type="entry name" value="Nudix"/>
    <property type="match status" value="1"/>
</dbReference>
<sequence length="181" mass="20280">MIPNEQVHRAVERYLGEHPGDKEYLRELTEAMGTGELLASRLRAEGHVTCGGIVVNEKREMLQILHGKFGRWFFPGGHTEPEDYTLLGAAAREVEEETGLSDVEPVGVEAEPVHIGMHRVSKCGGNEGAEPWHFDFRYLFRHRGEGDLSLQLEEVDDARWAPVGSHSNDILNERVEAALAR</sequence>
<comment type="similarity">
    <text evidence="1">Belongs to the Nudix hydrolase family.</text>
</comment>
<evidence type="ECO:0000256" key="1">
    <source>
        <dbReference type="ARBA" id="ARBA00005582"/>
    </source>
</evidence>
<dbReference type="RefSeq" id="WP_380622646.1">
    <property type="nucleotide sequence ID" value="NZ_JBHSDK010000021.1"/>
</dbReference>
<dbReference type="GO" id="GO:0016787">
    <property type="term" value="F:hydrolase activity"/>
    <property type="evidence" value="ECO:0007669"/>
    <property type="project" value="UniProtKB-KW"/>
</dbReference>
<proteinExistence type="inferred from homology"/>
<gene>
    <name evidence="3" type="ORF">ACFPET_15330</name>
</gene>
<organism evidence="3 4">
    <name type="scientific">Salininema proteolyticum</name>
    <dbReference type="NCBI Taxonomy" id="1607685"/>
    <lineage>
        <taxon>Bacteria</taxon>
        <taxon>Bacillati</taxon>
        <taxon>Actinomycetota</taxon>
        <taxon>Actinomycetes</taxon>
        <taxon>Glycomycetales</taxon>
        <taxon>Glycomycetaceae</taxon>
        <taxon>Salininema</taxon>
    </lineage>
</organism>
<dbReference type="InterPro" id="IPR015797">
    <property type="entry name" value="NUDIX_hydrolase-like_dom_sf"/>
</dbReference>
<evidence type="ECO:0000313" key="3">
    <source>
        <dbReference type="EMBL" id="MFC4336575.1"/>
    </source>
</evidence>